<gene>
    <name evidence="3" type="ORF">C8A05DRAFT_43532</name>
</gene>
<evidence type="ECO:0000313" key="3">
    <source>
        <dbReference type="EMBL" id="KAK3903184.1"/>
    </source>
</evidence>
<dbReference type="PANTHER" id="PTHR37919">
    <property type="entry name" value="PROTEIN CBG05606"/>
    <property type="match status" value="1"/>
</dbReference>
<name>A0AAN6RUF5_9PEZI</name>
<keyword evidence="4" id="KW-1185">Reference proteome</keyword>
<dbReference type="SUPFAM" id="SSF82657">
    <property type="entry name" value="BolA-like"/>
    <property type="match status" value="1"/>
</dbReference>
<evidence type="ECO:0000256" key="2">
    <source>
        <dbReference type="SAM" id="Phobius"/>
    </source>
</evidence>
<protein>
    <submittedName>
        <fullName evidence="3">Uncharacterized protein</fullName>
    </submittedName>
</protein>
<keyword evidence="2" id="KW-1133">Transmembrane helix</keyword>
<feature type="transmembrane region" description="Helical" evidence="2">
    <location>
        <begin position="354"/>
        <end position="374"/>
    </location>
</feature>
<dbReference type="Gene3D" id="3.30.300.90">
    <property type="entry name" value="BolA-like"/>
    <property type="match status" value="1"/>
</dbReference>
<feature type="transmembrane region" description="Helical" evidence="2">
    <location>
        <begin position="270"/>
        <end position="291"/>
    </location>
</feature>
<keyword evidence="2" id="KW-0812">Transmembrane</keyword>
<reference evidence="3" key="1">
    <citation type="journal article" date="2023" name="Mol. Phylogenet. Evol.">
        <title>Genome-scale phylogeny and comparative genomics of the fungal order Sordariales.</title>
        <authorList>
            <person name="Hensen N."/>
            <person name="Bonometti L."/>
            <person name="Westerberg I."/>
            <person name="Brannstrom I.O."/>
            <person name="Guillou S."/>
            <person name="Cros-Aarteil S."/>
            <person name="Calhoun S."/>
            <person name="Haridas S."/>
            <person name="Kuo A."/>
            <person name="Mondo S."/>
            <person name="Pangilinan J."/>
            <person name="Riley R."/>
            <person name="LaButti K."/>
            <person name="Andreopoulos B."/>
            <person name="Lipzen A."/>
            <person name="Chen C."/>
            <person name="Yan M."/>
            <person name="Daum C."/>
            <person name="Ng V."/>
            <person name="Clum A."/>
            <person name="Steindorff A."/>
            <person name="Ohm R.A."/>
            <person name="Martin F."/>
            <person name="Silar P."/>
            <person name="Natvig D.O."/>
            <person name="Lalanne C."/>
            <person name="Gautier V."/>
            <person name="Ament-Velasquez S.L."/>
            <person name="Kruys A."/>
            <person name="Hutchinson M.I."/>
            <person name="Powell A.J."/>
            <person name="Barry K."/>
            <person name="Miller A.N."/>
            <person name="Grigoriev I.V."/>
            <person name="Debuchy R."/>
            <person name="Gladieux P."/>
            <person name="Hiltunen Thoren M."/>
            <person name="Johannesson H."/>
        </authorList>
    </citation>
    <scope>NUCLEOTIDE SEQUENCE</scope>
    <source>
        <strain evidence="3">CBS 103.79</strain>
    </source>
</reference>
<dbReference type="InterPro" id="IPR002634">
    <property type="entry name" value="BolA"/>
</dbReference>
<evidence type="ECO:0000256" key="1">
    <source>
        <dbReference type="SAM" id="MobiDB-lite"/>
    </source>
</evidence>
<dbReference type="EMBL" id="MU855464">
    <property type="protein sequence ID" value="KAK3903184.1"/>
    <property type="molecule type" value="Genomic_DNA"/>
</dbReference>
<dbReference type="Pfam" id="PF01722">
    <property type="entry name" value="BolA"/>
    <property type="match status" value="1"/>
</dbReference>
<feature type="transmembrane region" description="Helical" evidence="2">
    <location>
        <begin position="211"/>
        <end position="231"/>
    </location>
</feature>
<comment type="caution">
    <text evidence="3">The sequence shown here is derived from an EMBL/GenBank/DDBJ whole genome shotgun (WGS) entry which is preliminary data.</text>
</comment>
<accession>A0AAN6RUF5</accession>
<evidence type="ECO:0000313" key="4">
    <source>
        <dbReference type="Proteomes" id="UP001303889"/>
    </source>
</evidence>
<dbReference type="Proteomes" id="UP001303889">
    <property type="component" value="Unassembled WGS sequence"/>
</dbReference>
<feature type="transmembrane region" description="Helical" evidence="2">
    <location>
        <begin position="311"/>
        <end position="334"/>
    </location>
</feature>
<proteinExistence type="predicted"/>
<dbReference type="AlphaFoldDB" id="A0AAN6RUF5"/>
<dbReference type="InterPro" id="IPR036065">
    <property type="entry name" value="BolA-like_sf"/>
</dbReference>
<organism evidence="3 4">
    <name type="scientific">Staphylotrichum tortipilum</name>
    <dbReference type="NCBI Taxonomy" id="2831512"/>
    <lineage>
        <taxon>Eukaryota</taxon>
        <taxon>Fungi</taxon>
        <taxon>Dikarya</taxon>
        <taxon>Ascomycota</taxon>
        <taxon>Pezizomycotina</taxon>
        <taxon>Sordariomycetes</taxon>
        <taxon>Sordariomycetidae</taxon>
        <taxon>Sordariales</taxon>
        <taxon>Chaetomiaceae</taxon>
        <taxon>Staphylotrichum</taxon>
    </lineage>
</organism>
<dbReference type="PANTHER" id="PTHR37919:SF2">
    <property type="entry name" value="EXPERA DOMAIN-CONTAINING PROTEIN"/>
    <property type="match status" value="1"/>
</dbReference>
<sequence>MICRACLCARGALHNLQALSSRGLRQATQRSTSLPAAVSTRSLSTYFLPQAQLAHSPVRGRQLFSTSSPTASAPAEPQEAAESAPSTAPQKPTYLSEGESKVWDLLMAEFAPTQLVVQDISGGCGSMYGIEVCSEKFRGLNMLKQQRMVNAALGDLVKEWHGVQLNTRAPPQTPTQTRKHTYKHTHAMAPARGSKAGAAPRGWAHTPSTPLLLWLGVSLPLVAWDTAYMLLRPLTMPGGSLHWPLWVPYALYGEVDGMYGFKQWHLRNPFAAAQSLLNLVESLLYLLYLALWWSNGRQATPGARRSIGGRLGAATALLGFSAAVMTVSKTILYWVLEYCSGWDNIGQNDLYSLIVLWIIPNGAWIVVPSIFMIYGMGAEMVEGLAQSSRPAGKDE</sequence>
<feature type="compositionally biased region" description="Low complexity" evidence="1">
    <location>
        <begin position="65"/>
        <end position="90"/>
    </location>
</feature>
<feature type="region of interest" description="Disordered" evidence="1">
    <location>
        <begin position="59"/>
        <end position="94"/>
    </location>
</feature>
<reference evidence="3" key="2">
    <citation type="submission" date="2023-05" db="EMBL/GenBank/DDBJ databases">
        <authorList>
            <consortium name="Lawrence Berkeley National Laboratory"/>
            <person name="Steindorff A."/>
            <person name="Hensen N."/>
            <person name="Bonometti L."/>
            <person name="Westerberg I."/>
            <person name="Brannstrom I.O."/>
            <person name="Guillou S."/>
            <person name="Cros-Aarteil S."/>
            <person name="Calhoun S."/>
            <person name="Haridas S."/>
            <person name="Kuo A."/>
            <person name="Mondo S."/>
            <person name="Pangilinan J."/>
            <person name="Riley R."/>
            <person name="Labutti K."/>
            <person name="Andreopoulos B."/>
            <person name="Lipzen A."/>
            <person name="Chen C."/>
            <person name="Yanf M."/>
            <person name="Daum C."/>
            <person name="Ng V."/>
            <person name="Clum A."/>
            <person name="Ohm R."/>
            <person name="Martin F."/>
            <person name="Silar P."/>
            <person name="Natvig D."/>
            <person name="Lalanne C."/>
            <person name="Gautier V."/>
            <person name="Ament-Velasquez S.L."/>
            <person name="Kruys A."/>
            <person name="Hutchinson M.I."/>
            <person name="Powell A.J."/>
            <person name="Barry K."/>
            <person name="Miller A.N."/>
            <person name="Grigoriev I.V."/>
            <person name="Debuchy R."/>
            <person name="Gladieux P."/>
            <person name="Thoren M.H."/>
            <person name="Johannesson H."/>
        </authorList>
    </citation>
    <scope>NUCLEOTIDE SEQUENCE</scope>
    <source>
        <strain evidence="3">CBS 103.79</strain>
    </source>
</reference>
<keyword evidence="2" id="KW-0472">Membrane</keyword>